<evidence type="ECO:0000256" key="1">
    <source>
        <dbReference type="PROSITE-ProRule" id="PRU00047"/>
    </source>
</evidence>
<dbReference type="GO" id="GO:0006508">
    <property type="term" value="P:proteolysis"/>
    <property type="evidence" value="ECO:0007669"/>
    <property type="project" value="UniProtKB-KW"/>
</dbReference>
<evidence type="ECO:0000313" key="6">
    <source>
        <dbReference type="Proteomes" id="UP000321393"/>
    </source>
</evidence>
<dbReference type="AlphaFoldDB" id="A0A5A7U3Q4"/>
<name>A0A5A7U3Q4_CUCMM</name>
<evidence type="ECO:0000259" key="3">
    <source>
        <dbReference type="PROSITE" id="PS50158"/>
    </source>
</evidence>
<keyword evidence="5" id="KW-0378">Hydrolase</keyword>
<evidence type="ECO:0000313" key="7">
    <source>
        <dbReference type="Proteomes" id="UP000321947"/>
    </source>
</evidence>
<dbReference type="EMBL" id="SSTE01011953">
    <property type="protein sequence ID" value="KAA0049874.1"/>
    <property type="molecule type" value="Genomic_DNA"/>
</dbReference>
<keyword evidence="1" id="KW-0479">Metal-binding</keyword>
<sequence length="94" mass="10120">MSLHKRAILSKTVGRGSTPGKTLRELPTCRSCGRSHGGCCLAGSGVCFRCKQLGHTSDFCPQKLLETTSNQAPTSHQGRVLSLLVRRPSKLTLL</sequence>
<keyword evidence="1" id="KW-0863">Zinc-finger</keyword>
<accession>A0A5A7U3Q4</accession>
<gene>
    <name evidence="5" type="ORF">E5676_scaffold105G00090</name>
    <name evidence="4" type="ORF">E6C27_scaffold13G00190</name>
</gene>
<dbReference type="Proteomes" id="UP000321393">
    <property type="component" value="Unassembled WGS sequence"/>
</dbReference>
<reference evidence="6 7" key="1">
    <citation type="submission" date="2019-08" db="EMBL/GenBank/DDBJ databases">
        <title>Draft genome sequences of two oriental melons (Cucumis melo L. var makuwa).</title>
        <authorList>
            <person name="Kwon S.-Y."/>
        </authorList>
    </citation>
    <scope>NUCLEOTIDE SEQUENCE [LARGE SCALE GENOMIC DNA]</scope>
    <source>
        <strain evidence="7">cv. Chang Bougi</strain>
        <strain evidence="6">cv. SW 3</strain>
        <tissue evidence="4">Leaf</tissue>
    </source>
</reference>
<organism evidence="4 6">
    <name type="scientific">Cucumis melo var. makuwa</name>
    <name type="common">Oriental melon</name>
    <dbReference type="NCBI Taxonomy" id="1194695"/>
    <lineage>
        <taxon>Eukaryota</taxon>
        <taxon>Viridiplantae</taxon>
        <taxon>Streptophyta</taxon>
        <taxon>Embryophyta</taxon>
        <taxon>Tracheophyta</taxon>
        <taxon>Spermatophyta</taxon>
        <taxon>Magnoliopsida</taxon>
        <taxon>eudicotyledons</taxon>
        <taxon>Gunneridae</taxon>
        <taxon>Pentapetalae</taxon>
        <taxon>rosids</taxon>
        <taxon>fabids</taxon>
        <taxon>Cucurbitales</taxon>
        <taxon>Cucurbitaceae</taxon>
        <taxon>Benincaseae</taxon>
        <taxon>Cucumis</taxon>
    </lineage>
</organism>
<evidence type="ECO:0000313" key="4">
    <source>
        <dbReference type="EMBL" id="KAA0049874.1"/>
    </source>
</evidence>
<feature type="region of interest" description="Disordered" evidence="2">
    <location>
        <begin position="1"/>
        <end position="20"/>
    </location>
</feature>
<feature type="domain" description="CCHC-type" evidence="3">
    <location>
        <begin position="47"/>
        <end position="62"/>
    </location>
</feature>
<protein>
    <submittedName>
        <fullName evidence="4">Gag-protease polyprotein</fullName>
    </submittedName>
</protein>
<dbReference type="EMBL" id="SSTD01013124">
    <property type="protein sequence ID" value="TYK07613.1"/>
    <property type="molecule type" value="Genomic_DNA"/>
</dbReference>
<proteinExistence type="predicted"/>
<dbReference type="InterPro" id="IPR001878">
    <property type="entry name" value="Znf_CCHC"/>
</dbReference>
<dbReference type="PROSITE" id="PS50158">
    <property type="entry name" value="ZF_CCHC"/>
    <property type="match status" value="1"/>
</dbReference>
<keyword evidence="1" id="KW-0862">Zinc</keyword>
<dbReference type="GO" id="GO:0008233">
    <property type="term" value="F:peptidase activity"/>
    <property type="evidence" value="ECO:0007669"/>
    <property type="project" value="UniProtKB-KW"/>
</dbReference>
<evidence type="ECO:0000256" key="2">
    <source>
        <dbReference type="SAM" id="MobiDB-lite"/>
    </source>
</evidence>
<dbReference type="Pfam" id="PF00098">
    <property type="entry name" value="zf-CCHC"/>
    <property type="match status" value="1"/>
</dbReference>
<evidence type="ECO:0000313" key="5">
    <source>
        <dbReference type="EMBL" id="TYK07613.1"/>
    </source>
</evidence>
<keyword evidence="5" id="KW-0645">Protease</keyword>
<dbReference type="Proteomes" id="UP000321947">
    <property type="component" value="Unassembled WGS sequence"/>
</dbReference>
<dbReference type="GO" id="GO:0008270">
    <property type="term" value="F:zinc ion binding"/>
    <property type="evidence" value="ECO:0007669"/>
    <property type="project" value="UniProtKB-KW"/>
</dbReference>
<dbReference type="GO" id="GO:0003676">
    <property type="term" value="F:nucleic acid binding"/>
    <property type="evidence" value="ECO:0007669"/>
    <property type="project" value="InterPro"/>
</dbReference>
<comment type="caution">
    <text evidence="4">The sequence shown here is derived from an EMBL/GenBank/DDBJ whole genome shotgun (WGS) entry which is preliminary data.</text>
</comment>